<evidence type="ECO:0000313" key="1">
    <source>
        <dbReference type="EMBL" id="KAA0999155.1"/>
    </source>
</evidence>
<protein>
    <submittedName>
        <fullName evidence="1">Uncharacterized protein</fullName>
    </submittedName>
</protein>
<reference evidence="1 2" key="1">
    <citation type="submission" date="2019-08" db="EMBL/GenBank/DDBJ databases">
        <title>Paraburkholderia sp. DCY113.</title>
        <authorList>
            <person name="Kang J."/>
        </authorList>
    </citation>
    <scope>NUCLEOTIDE SEQUENCE [LARGE SCALE GENOMIC DNA]</scope>
    <source>
        <strain evidence="1 2">DCY113</strain>
    </source>
</reference>
<gene>
    <name evidence="1" type="ORF">FVF58_42215</name>
</gene>
<name>A0A5B0G8U5_9BURK</name>
<keyword evidence="2" id="KW-1185">Reference proteome</keyword>
<organism evidence="1 2">
    <name type="scientific">Paraburkholderia panacisoli</name>
    <dbReference type="NCBI Taxonomy" id="2603818"/>
    <lineage>
        <taxon>Bacteria</taxon>
        <taxon>Pseudomonadati</taxon>
        <taxon>Pseudomonadota</taxon>
        <taxon>Betaproteobacteria</taxon>
        <taxon>Burkholderiales</taxon>
        <taxon>Burkholderiaceae</taxon>
        <taxon>Paraburkholderia</taxon>
    </lineage>
</organism>
<proteinExistence type="predicted"/>
<comment type="caution">
    <text evidence="1">The sequence shown here is derived from an EMBL/GenBank/DDBJ whole genome shotgun (WGS) entry which is preliminary data.</text>
</comment>
<dbReference type="Proteomes" id="UP000325273">
    <property type="component" value="Unassembled WGS sequence"/>
</dbReference>
<evidence type="ECO:0000313" key="2">
    <source>
        <dbReference type="Proteomes" id="UP000325273"/>
    </source>
</evidence>
<dbReference type="EMBL" id="VTUZ01000050">
    <property type="protein sequence ID" value="KAA0999155.1"/>
    <property type="molecule type" value="Genomic_DNA"/>
</dbReference>
<sequence length="90" mass="10320">MSTDELSLRLMVEKWFSANLTTTLRVTRFSHARCAYGRYVRVEASRGEGGTFALCFFRHADGAWRVFPPDRGRANPMPSLGLFNQYVANW</sequence>
<dbReference type="AlphaFoldDB" id="A0A5B0G8U5"/>
<accession>A0A5B0G8U5</accession>